<name>A0A840FM44_9BURK</name>
<organism evidence="2 3">
    <name type="scientific">Variovorax guangxiensis</name>
    <dbReference type="NCBI Taxonomy" id="1775474"/>
    <lineage>
        <taxon>Bacteria</taxon>
        <taxon>Pseudomonadati</taxon>
        <taxon>Pseudomonadota</taxon>
        <taxon>Betaproteobacteria</taxon>
        <taxon>Burkholderiales</taxon>
        <taxon>Comamonadaceae</taxon>
        <taxon>Variovorax</taxon>
    </lineage>
</organism>
<dbReference type="RefSeq" id="WP_184639667.1">
    <property type="nucleotide sequence ID" value="NZ_JACIFZ010000003.1"/>
</dbReference>
<evidence type="ECO:0008006" key="4">
    <source>
        <dbReference type="Google" id="ProtNLM"/>
    </source>
</evidence>
<feature type="signal peptide" evidence="1">
    <location>
        <begin position="1"/>
        <end position="24"/>
    </location>
</feature>
<comment type="caution">
    <text evidence="2">The sequence shown here is derived from an EMBL/GenBank/DDBJ whole genome shotgun (WGS) entry which is preliminary data.</text>
</comment>
<accession>A0A840FM44</accession>
<keyword evidence="1" id="KW-0732">Signal</keyword>
<gene>
    <name evidence="2" type="ORF">GGD71_003623</name>
</gene>
<protein>
    <recommendedName>
        <fullName evidence="4">Ig-like domain-containing protein</fullName>
    </recommendedName>
</protein>
<evidence type="ECO:0000313" key="3">
    <source>
        <dbReference type="Proteomes" id="UP000524450"/>
    </source>
</evidence>
<dbReference type="EMBL" id="JACIFZ010000003">
    <property type="protein sequence ID" value="MBB4222843.1"/>
    <property type="molecule type" value="Genomic_DNA"/>
</dbReference>
<dbReference type="Proteomes" id="UP000524450">
    <property type="component" value="Unassembled WGS sequence"/>
</dbReference>
<evidence type="ECO:0000256" key="1">
    <source>
        <dbReference type="SAM" id="SignalP"/>
    </source>
</evidence>
<feature type="chain" id="PRO_5032545067" description="Ig-like domain-containing protein" evidence="1">
    <location>
        <begin position="25"/>
        <end position="211"/>
    </location>
</feature>
<sequence length="211" mass="21309">MPARAATATALTAAAMLAAMPARAVITTVTDTGSTYSLTLRVGSSGATVDTVAFSVTGANAGLTPTAVTGTPAISVWVMPVRPVANTTVARPVTLRVDSSAALTCQSGGCGSTAIPFSSISWVATNNSSAASGDIQSGRFTATANQTIASYNANATFCVGPLGLPCVLGVGTWTYLSNNITATQLQFSYDNNVVYPGGSYKGTVRFTASME</sequence>
<dbReference type="AlphaFoldDB" id="A0A840FM44"/>
<reference evidence="2 3" key="1">
    <citation type="submission" date="2020-08" db="EMBL/GenBank/DDBJ databases">
        <title>Genomic Encyclopedia of Type Strains, Phase IV (KMG-V): Genome sequencing to study the core and pangenomes of soil and plant-associated prokaryotes.</title>
        <authorList>
            <person name="Whitman W."/>
        </authorList>
    </citation>
    <scope>NUCLEOTIDE SEQUENCE [LARGE SCALE GENOMIC DNA]</scope>
    <source>
        <strain evidence="2 3">34/80</strain>
    </source>
</reference>
<proteinExistence type="predicted"/>
<evidence type="ECO:0000313" key="2">
    <source>
        <dbReference type="EMBL" id="MBB4222843.1"/>
    </source>
</evidence>